<evidence type="ECO:0000313" key="1">
    <source>
        <dbReference type="EMBL" id="RNA36630.1"/>
    </source>
</evidence>
<gene>
    <name evidence="1" type="ORF">BpHYR1_023057</name>
</gene>
<dbReference type="AlphaFoldDB" id="A0A3M7SLV8"/>
<protein>
    <submittedName>
        <fullName evidence="1">Uncharacterized protein</fullName>
    </submittedName>
</protein>
<dbReference type="EMBL" id="REGN01001155">
    <property type="protein sequence ID" value="RNA36630.1"/>
    <property type="molecule type" value="Genomic_DNA"/>
</dbReference>
<keyword evidence="2" id="KW-1185">Reference proteome</keyword>
<accession>A0A3M7SLV8</accession>
<comment type="caution">
    <text evidence="1">The sequence shown here is derived from an EMBL/GenBank/DDBJ whole genome shotgun (WGS) entry which is preliminary data.</text>
</comment>
<name>A0A3M7SLV8_BRAPC</name>
<sequence length="153" mass="17988">MTIIEIIFQDKDNSKFFEKLSNNYETLHYMFIDSSQNFNFQKSVINSPPILTFSFINRSRKVSILPTMKNLIHTNKNLLSTKFSKKLKLMFPHKIFIQNIVNHYRSRSNKTNSIATNNIEEDKPFFFNFDYDEGGKIRIGNGSENDHLHICKA</sequence>
<proteinExistence type="predicted"/>
<evidence type="ECO:0000313" key="2">
    <source>
        <dbReference type="Proteomes" id="UP000276133"/>
    </source>
</evidence>
<dbReference type="OrthoDB" id="10226468at2759"/>
<dbReference type="Proteomes" id="UP000276133">
    <property type="component" value="Unassembled WGS sequence"/>
</dbReference>
<organism evidence="1 2">
    <name type="scientific">Brachionus plicatilis</name>
    <name type="common">Marine rotifer</name>
    <name type="synonym">Brachionus muelleri</name>
    <dbReference type="NCBI Taxonomy" id="10195"/>
    <lineage>
        <taxon>Eukaryota</taxon>
        <taxon>Metazoa</taxon>
        <taxon>Spiralia</taxon>
        <taxon>Gnathifera</taxon>
        <taxon>Rotifera</taxon>
        <taxon>Eurotatoria</taxon>
        <taxon>Monogononta</taxon>
        <taxon>Pseudotrocha</taxon>
        <taxon>Ploima</taxon>
        <taxon>Brachionidae</taxon>
        <taxon>Brachionus</taxon>
    </lineage>
</organism>
<reference evidence="1 2" key="1">
    <citation type="journal article" date="2018" name="Sci. Rep.">
        <title>Genomic signatures of local adaptation to the degree of environmental predictability in rotifers.</title>
        <authorList>
            <person name="Franch-Gras L."/>
            <person name="Hahn C."/>
            <person name="Garcia-Roger E.M."/>
            <person name="Carmona M.J."/>
            <person name="Serra M."/>
            <person name="Gomez A."/>
        </authorList>
    </citation>
    <scope>NUCLEOTIDE SEQUENCE [LARGE SCALE GENOMIC DNA]</scope>
    <source>
        <strain evidence="1">HYR1</strain>
    </source>
</reference>